<dbReference type="Proteomes" id="UP000007798">
    <property type="component" value="Unassembled WGS sequence"/>
</dbReference>
<dbReference type="InParanoid" id="B4MZK8"/>
<feature type="signal peptide" evidence="2">
    <location>
        <begin position="1"/>
        <end position="19"/>
    </location>
</feature>
<sequence>MRIQIVLLILCFTTVLTLAEDSKTLKDDPEILEILKKGEEELKKLNHEVHGLANSQKGIEEKIKRQRDQLKGITRLEEDLVKLQNDTAHSFQLTASGVRNLTSSIRSFEVKNNEALQNLNKIELQIKEVIGKVDANQNVHKNELKNVSKAVEKHLEDLSNLLRQSITRELVSLEKTAKNMKSAQKNIDHKVLHLNELNDMTGRANYKIDELEQSLQLVNNTQTQRLADISKSALKVDVGVEHIAKKLVQLLSNQKSIEKKLRDCTEYKHPSQPTDLKDIWAPPYSAHNPSFW</sequence>
<dbReference type="KEGG" id="dwi:6644262"/>
<evidence type="ECO:0000313" key="4">
    <source>
        <dbReference type="Proteomes" id="UP000007798"/>
    </source>
</evidence>
<dbReference type="OrthoDB" id="7845329at2759"/>
<protein>
    <submittedName>
        <fullName evidence="3">Uncharacterized protein</fullName>
    </submittedName>
</protein>
<dbReference type="FunCoup" id="B4MZK8">
    <property type="interactions" value="27"/>
</dbReference>
<dbReference type="STRING" id="7260.B4MZK8"/>
<name>B4MZK8_DROWI</name>
<evidence type="ECO:0000313" key="3">
    <source>
        <dbReference type="EMBL" id="EDW77793.1"/>
    </source>
</evidence>
<dbReference type="HOGENOM" id="CLU_974101_0_0_1"/>
<dbReference type="AlphaFoldDB" id="B4MZK8"/>
<proteinExistence type="predicted"/>
<organism evidence="3 4">
    <name type="scientific">Drosophila willistoni</name>
    <name type="common">Fruit fly</name>
    <dbReference type="NCBI Taxonomy" id="7260"/>
    <lineage>
        <taxon>Eukaryota</taxon>
        <taxon>Metazoa</taxon>
        <taxon>Ecdysozoa</taxon>
        <taxon>Arthropoda</taxon>
        <taxon>Hexapoda</taxon>
        <taxon>Insecta</taxon>
        <taxon>Pterygota</taxon>
        <taxon>Neoptera</taxon>
        <taxon>Endopterygota</taxon>
        <taxon>Diptera</taxon>
        <taxon>Brachycera</taxon>
        <taxon>Muscomorpha</taxon>
        <taxon>Ephydroidea</taxon>
        <taxon>Drosophilidae</taxon>
        <taxon>Drosophila</taxon>
        <taxon>Sophophora</taxon>
    </lineage>
</organism>
<evidence type="ECO:0000256" key="2">
    <source>
        <dbReference type="SAM" id="SignalP"/>
    </source>
</evidence>
<keyword evidence="4" id="KW-1185">Reference proteome</keyword>
<accession>B4MZK8</accession>
<keyword evidence="1" id="KW-0175">Coiled coil</keyword>
<dbReference type="EMBL" id="CH963920">
    <property type="protein sequence ID" value="EDW77793.1"/>
    <property type="molecule type" value="Genomic_DNA"/>
</dbReference>
<feature type="coiled-coil region" evidence="1">
    <location>
        <begin position="105"/>
        <end position="183"/>
    </location>
</feature>
<dbReference type="PhylomeDB" id="B4MZK8"/>
<dbReference type="SMR" id="B4MZK8"/>
<reference evidence="3 4" key="1">
    <citation type="journal article" date="2007" name="Nature">
        <title>Evolution of genes and genomes on the Drosophila phylogeny.</title>
        <authorList>
            <consortium name="Drosophila 12 Genomes Consortium"/>
            <person name="Clark A.G."/>
            <person name="Eisen M.B."/>
            <person name="Smith D.R."/>
            <person name="Bergman C.M."/>
            <person name="Oliver B."/>
            <person name="Markow T.A."/>
            <person name="Kaufman T.C."/>
            <person name="Kellis M."/>
            <person name="Gelbart W."/>
            <person name="Iyer V.N."/>
            <person name="Pollard D.A."/>
            <person name="Sackton T.B."/>
            <person name="Larracuente A.M."/>
            <person name="Singh N.D."/>
            <person name="Abad J.P."/>
            <person name="Abt D.N."/>
            <person name="Adryan B."/>
            <person name="Aguade M."/>
            <person name="Akashi H."/>
            <person name="Anderson W.W."/>
            <person name="Aquadro C.F."/>
            <person name="Ardell D.H."/>
            <person name="Arguello R."/>
            <person name="Artieri C.G."/>
            <person name="Barbash D.A."/>
            <person name="Barker D."/>
            <person name="Barsanti P."/>
            <person name="Batterham P."/>
            <person name="Batzoglou S."/>
            <person name="Begun D."/>
            <person name="Bhutkar A."/>
            <person name="Blanco E."/>
            <person name="Bosak S.A."/>
            <person name="Bradley R.K."/>
            <person name="Brand A.D."/>
            <person name="Brent M.R."/>
            <person name="Brooks A.N."/>
            <person name="Brown R.H."/>
            <person name="Butlin R.K."/>
            <person name="Caggese C."/>
            <person name="Calvi B.R."/>
            <person name="Bernardo de Carvalho A."/>
            <person name="Caspi A."/>
            <person name="Castrezana S."/>
            <person name="Celniker S.E."/>
            <person name="Chang J.L."/>
            <person name="Chapple C."/>
            <person name="Chatterji S."/>
            <person name="Chinwalla A."/>
            <person name="Civetta A."/>
            <person name="Clifton S.W."/>
            <person name="Comeron J.M."/>
            <person name="Costello J.C."/>
            <person name="Coyne J.A."/>
            <person name="Daub J."/>
            <person name="David R.G."/>
            <person name="Delcher A.L."/>
            <person name="Delehaunty K."/>
            <person name="Do C.B."/>
            <person name="Ebling H."/>
            <person name="Edwards K."/>
            <person name="Eickbush T."/>
            <person name="Evans J.D."/>
            <person name="Filipski A."/>
            <person name="Findeiss S."/>
            <person name="Freyhult E."/>
            <person name="Fulton L."/>
            <person name="Fulton R."/>
            <person name="Garcia A.C."/>
            <person name="Gardiner A."/>
            <person name="Garfield D.A."/>
            <person name="Garvin B.E."/>
            <person name="Gibson G."/>
            <person name="Gilbert D."/>
            <person name="Gnerre S."/>
            <person name="Godfrey J."/>
            <person name="Good R."/>
            <person name="Gotea V."/>
            <person name="Gravely B."/>
            <person name="Greenberg A.J."/>
            <person name="Griffiths-Jones S."/>
            <person name="Gross S."/>
            <person name="Guigo R."/>
            <person name="Gustafson E.A."/>
            <person name="Haerty W."/>
            <person name="Hahn M.W."/>
            <person name="Halligan D.L."/>
            <person name="Halpern A.L."/>
            <person name="Halter G.M."/>
            <person name="Han M.V."/>
            <person name="Heger A."/>
            <person name="Hillier L."/>
            <person name="Hinrichs A.S."/>
            <person name="Holmes I."/>
            <person name="Hoskins R.A."/>
            <person name="Hubisz M.J."/>
            <person name="Hultmark D."/>
            <person name="Huntley M.A."/>
            <person name="Jaffe D.B."/>
            <person name="Jagadeeshan S."/>
            <person name="Jeck W.R."/>
            <person name="Johnson J."/>
            <person name="Jones C.D."/>
            <person name="Jordan W.C."/>
            <person name="Karpen G.H."/>
            <person name="Kataoka E."/>
            <person name="Keightley P.D."/>
            <person name="Kheradpour P."/>
            <person name="Kirkness E.F."/>
            <person name="Koerich L.B."/>
            <person name="Kristiansen K."/>
            <person name="Kudrna D."/>
            <person name="Kulathinal R.J."/>
            <person name="Kumar S."/>
            <person name="Kwok R."/>
            <person name="Lander E."/>
            <person name="Langley C.H."/>
            <person name="Lapoint R."/>
            <person name="Lazzaro B.P."/>
            <person name="Lee S.J."/>
            <person name="Levesque L."/>
            <person name="Li R."/>
            <person name="Lin C.F."/>
            <person name="Lin M.F."/>
            <person name="Lindblad-Toh K."/>
            <person name="Llopart A."/>
            <person name="Long M."/>
            <person name="Low L."/>
            <person name="Lozovsky E."/>
            <person name="Lu J."/>
            <person name="Luo M."/>
            <person name="Machado C.A."/>
            <person name="Makalowski W."/>
            <person name="Marzo M."/>
            <person name="Matsuda M."/>
            <person name="Matzkin L."/>
            <person name="McAllister B."/>
            <person name="McBride C.S."/>
            <person name="McKernan B."/>
            <person name="McKernan K."/>
            <person name="Mendez-Lago M."/>
            <person name="Minx P."/>
            <person name="Mollenhauer M.U."/>
            <person name="Montooth K."/>
            <person name="Mount S.M."/>
            <person name="Mu X."/>
            <person name="Myers E."/>
            <person name="Negre B."/>
            <person name="Newfeld S."/>
            <person name="Nielsen R."/>
            <person name="Noor M.A."/>
            <person name="O'Grady P."/>
            <person name="Pachter L."/>
            <person name="Papaceit M."/>
            <person name="Parisi M.J."/>
            <person name="Parisi M."/>
            <person name="Parts L."/>
            <person name="Pedersen J.S."/>
            <person name="Pesole G."/>
            <person name="Phillippy A.M."/>
            <person name="Ponting C.P."/>
            <person name="Pop M."/>
            <person name="Porcelli D."/>
            <person name="Powell J.R."/>
            <person name="Prohaska S."/>
            <person name="Pruitt K."/>
            <person name="Puig M."/>
            <person name="Quesneville H."/>
            <person name="Ram K.R."/>
            <person name="Rand D."/>
            <person name="Rasmussen M.D."/>
            <person name="Reed L.K."/>
            <person name="Reenan R."/>
            <person name="Reily A."/>
            <person name="Remington K.A."/>
            <person name="Rieger T.T."/>
            <person name="Ritchie M.G."/>
            <person name="Robin C."/>
            <person name="Rogers Y.H."/>
            <person name="Rohde C."/>
            <person name="Rozas J."/>
            <person name="Rubenfield M.J."/>
            <person name="Ruiz A."/>
            <person name="Russo S."/>
            <person name="Salzberg S.L."/>
            <person name="Sanchez-Gracia A."/>
            <person name="Saranga D.J."/>
            <person name="Sato H."/>
            <person name="Schaeffer S.W."/>
            <person name="Schatz M.C."/>
            <person name="Schlenke T."/>
            <person name="Schwartz R."/>
            <person name="Segarra C."/>
            <person name="Singh R.S."/>
            <person name="Sirot L."/>
            <person name="Sirota M."/>
            <person name="Sisneros N.B."/>
            <person name="Smith C.D."/>
            <person name="Smith T.F."/>
            <person name="Spieth J."/>
            <person name="Stage D.E."/>
            <person name="Stark A."/>
            <person name="Stephan W."/>
            <person name="Strausberg R.L."/>
            <person name="Strempel S."/>
            <person name="Sturgill D."/>
            <person name="Sutton G."/>
            <person name="Sutton G.G."/>
            <person name="Tao W."/>
            <person name="Teichmann S."/>
            <person name="Tobari Y.N."/>
            <person name="Tomimura Y."/>
            <person name="Tsolas J.M."/>
            <person name="Valente V.L."/>
            <person name="Venter E."/>
            <person name="Venter J.C."/>
            <person name="Vicario S."/>
            <person name="Vieira F.G."/>
            <person name="Vilella A.J."/>
            <person name="Villasante A."/>
            <person name="Walenz B."/>
            <person name="Wang J."/>
            <person name="Wasserman M."/>
            <person name="Watts T."/>
            <person name="Wilson D."/>
            <person name="Wilson R.K."/>
            <person name="Wing R.A."/>
            <person name="Wolfner M.F."/>
            <person name="Wong A."/>
            <person name="Wong G.K."/>
            <person name="Wu C.I."/>
            <person name="Wu G."/>
            <person name="Yamamoto D."/>
            <person name="Yang H.P."/>
            <person name="Yang S.P."/>
            <person name="Yorke J.A."/>
            <person name="Yoshida K."/>
            <person name="Zdobnov E."/>
            <person name="Zhang P."/>
            <person name="Zhang Y."/>
            <person name="Zimin A.V."/>
            <person name="Baldwin J."/>
            <person name="Abdouelleil A."/>
            <person name="Abdulkadir J."/>
            <person name="Abebe A."/>
            <person name="Abera B."/>
            <person name="Abreu J."/>
            <person name="Acer S.C."/>
            <person name="Aftuck L."/>
            <person name="Alexander A."/>
            <person name="An P."/>
            <person name="Anderson E."/>
            <person name="Anderson S."/>
            <person name="Arachi H."/>
            <person name="Azer M."/>
            <person name="Bachantsang P."/>
            <person name="Barry A."/>
            <person name="Bayul T."/>
            <person name="Berlin A."/>
            <person name="Bessette D."/>
            <person name="Bloom T."/>
            <person name="Blye J."/>
            <person name="Boguslavskiy L."/>
            <person name="Bonnet C."/>
            <person name="Boukhgalter B."/>
            <person name="Bourzgui I."/>
            <person name="Brown A."/>
            <person name="Cahill P."/>
            <person name="Channer S."/>
            <person name="Cheshatsang Y."/>
            <person name="Chuda L."/>
            <person name="Citroen M."/>
            <person name="Collymore A."/>
            <person name="Cooke P."/>
            <person name="Costello M."/>
            <person name="D'Aco K."/>
            <person name="Daza R."/>
            <person name="De Haan G."/>
            <person name="DeGray S."/>
            <person name="DeMaso C."/>
            <person name="Dhargay N."/>
            <person name="Dooley K."/>
            <person name="Dooley E."/>
            <person name="Doricent M."/>
            <person name="Dorje P."/>
            <person name="Dorjee K."/>
            <person name="Dupes A."/>
            <person name="Elong R."/>
            <person name="Falk J."/>
            <person name="Farina A."/>
            <person name="Faro S."/>
            <person name="Ferguson D."/>
            <person name="Fisher S."/>
            <person name="Foley C.D."/>
            <person name="Franke A."/>
            <person name="Friedrich D."/>
            <person name="Gadbois L."/>
            <person name="Gearin G."/>
            <person name="Gearin C.R."/>
            <person name="Giannoukos G."/>
            <person name="Goode T."/>
            <person name="Graham J."/>
            <person name="Grandbois E."/>
            <person name="Grewal S."/>
            <person name="Gyaltsen K."/>
            <person name="Hafez N."/>
            <person name="Hagos B."/>
            <person name="Hall J."/>
            <person name="Henson C."/>
            <person name="Hollinger A."/>
            <person name="Honan T."/>
            <person name="Huard M.D."/>
            <person name="Hughes L."/>
            <person name="Hurhula B."/>
            <person name="Husby M.E."/>
            <person name="Kamat A."/>
            <person name="Kanga B."/>
            <person name="Kashin S."/>
            <person name="Khazanovich D."/>
            <person name="Kisner P."/>
            <person name="Lance K."/>
            <person name="Lara M."/>
            <person name="Lee W."/>
            <person name="Lennon N."/>
            <person name="Letendre F."/>
            <person name="LeVine R."/>
            <person name="Lipovsky A."/>
            <person name="Liu X."/>
            <person name="Liu J."/>
            <person name="Liu S."/>
            <person name="Lokyitsang T."/>
            <person name="Lokyitsang Y."/>
            <person name="Lubonja R."/>
            <person name="Lui A."/>
            <person name="MacDonald P."/>
            <person name="Magnisalis V."/>
            <person name="Maru K."/>
            <person name="Matthews C."/>
            <person name="McCusker W."/>
            <person name="McDonough S."/>
            <person name="Mehta T."/>
            <person name="Meldrim J."/>
            <person name="Meneus L."/>
            <person name="Mihai O."/>
            <person name="Mihalev A."/>
            <person name="Mihova T."/>
            <person name="Mittelman R."/>
            <person name="Mlenga V."/>
            <person name="Montmayeur A."/>
            <person name="Mulrain L."/>
            <person name="Navidi A."/>
            <person name="Naylor J."/>
            <person name="Negash T."/>
            <person name="Nguyen T."/>
            <person name="Nguyen N."/>
            <person name="Nicol R."/>
            <person name="Norbu C."/>
            <person name="Norbu N."/>
            <person name="Novod N."/>
            <person name="O'Neill B."/>
            <person name="Osman S."/>
            <person name="Markiewicz E."/>
            <person name="Oyono O.L."/>
            <person name="Patti C."/>
            <person name="Phunkhang P."/>
            <person name="Pierre F."/>
            <person name="Priest M."/>
            <person name="Raghuraman S."/>
            <person name="Rege F."/>
            <person name="Reyes R."/>
            <person name="Rise C."/>
            <person name="Rogov P."/>
            <person name="Ross K."/>
            <person name="Ryan E."/>
            <person name="Settipalli S."/>
            <person name="Shea T."/>
            <person name="Sherpa N."/>
            <person name="Shi L."/>
            <person name="Shih D."/>
            <person name="Sparrow T."/>
            <person name="Spaulding J."/>
            <person name="Stalker J."/>
            <person name="Stange-Thomann N."/>
            <person name="Stavropoulos S."/>
            <person name="Stone C."/>
            <person name="Strader C."/>
            <person name="Tesfaye S."/>
            <person name="Thomson T."/>
            <person name="Thoulutsang Y."/>
            <person name="Thoulutsang D."/>
            <person name="Topham K."/>
            <person name="Topping I."/>
            <person name="Tsamla T."/>
            <person name="Vassiliev H."/>
            <person name="Vo A."/>
            <person name="Wangchuk T."/>
            <person name="Wangdi T."/>
            <person name="Weiand M."/>
            <person name="Wilkinson J."/>
            <person name="Wilson A."/>
            <person name="Yadav S."/>
            <person name="Young G."/>
            <person name="Yu Q."/>
            <person name="Zembek L."/>
            <person name="Zhong D."/>
            <person name="Zimmer A."/>
            <person name="Zwirko Z."/>
            <person name="Jaffe D.B."/>
            <person name="Alvarez P."/>
            <person name="Brockman W."/>
            <person name="Butler J."/>
            <person name="Chin C."/>
            <person name="Gnerre S."/>
            <person name="Grabherr M."/>
            <person name="Kleber M."/>
            <person name="Mauceli E."/>
            <person name="MacCallum I."/>
        </authorList>
    </citation>
    <scope>NUCLEOTIDE SEQUENCE [LARGE SCALE GENOMIC DNA]</scope>
    <source>
        <strain evidence="4">Tucson 14030-0811.24</strain>
    </source>
</reference>
<keyword evidence="2" id="KW-0732">Signal</keyword>
<evidence type="ECO:0000256" key="1">
    <source>
        <dbReference type="SAM" id="Coils"/>
    </source>
</evidence>
<feature type="chain" id="PRO_5002816058" evidence="2">
    <location>
        <begin position="20"/>
        <end position="292"/>
    </location>
</feature>
<gene>
    <name evidence="3" type="primary">Dwil\GK24677</name>
    <name evidence="3" type="ORF">Dwil_GK24677</name>
</gene>